<comment type="caution">
    <text evidence="3">The sequence shown here is derived from an EMBL/GenBank/DDBJ whole genome shotgun (WGS) entry which is preliminary data.</text>
</comment>
<organism evidence="3 4">
    <name type="scientific">Nocardioides aquiterrae</name>
    <dbReference type="NCBI Taxonomy" id="203799"/>
    <lineage>
        <taxon>Bacteria</taxon>
        <taxon>Bacillati</taxon>
        <taxon>Actinomycetota</taxon>
        <taxon>Actinomycetes</taxon>
        <taxon>Propionibacteriales</taxon>
        <taxon>Nocardioidaceae</taxon>
        <taxon>Nocardioides</taxon>
    </lineage>
</organism>
<evidence type="ECO:0000259" key="1">
    <source>
        <dbReference type="Pfam" id="PF18431"/>
    </source>
</evidence>
<dbReference type="RefSeq" id="WP_343907323.1">
    <property type="nucleotide sequence ID" value="NZ_BAAAJE010000006.1"/>
</dbReference>
<evidence type="ECO:0000313" key="3">
    <source>
        <dbReference type="EMBL" id="GAA1140080.1"/>
    </source>
</evidence>
<protein>
    <recommendedName>
        <fullName evidence="5">Bacterial CdiA-CT RNAse A domain-containing protein</fullName>
    </recommendedName>
</protein>
<evidence type="ECO:0000259" key="2">
    <source>
        <dbReference type="Pfam" id="PF25547"/>
    </source>
</evidence>
<dbReference type="CDD" id="cd20684">
    <property type="entry name" value="CdiA-CT_Yk_RNaseA-like"/>
    <property type="match status" value="1"/>
</dbReference>
<evidence type="ECO:0008006" key="5">
    <source>
        <dbReference type="Google" id="ProtNLM"/>
    </source>
</evidence>
<feature type="domain" description="Bacterial CdiA-CT RNAse A" evidence="1">
    <location>
        <begin position="340"/>
        <end position="449"/>
    </location>
</feature>
<accession>A0ABN1UE24</accession>
<proteinExistence type="predicted"/>
<dbReference type="Pfam" id="PF25547">
    <property type="entry name" value="WXG100_2"/>
    <property type="match status" value="1"/>
</dbReference>
<feature type="domain" description="Outer membrane channel protein CpnT-like N-terminal" evidence="2">
    <location>
        <begin position="136"/>
        <end position="260"/>
    </location>
</feature>
<gene>
    <name evidence="3" type="ORF">GCM10009606_19610</name>
</gene>
<dbReference type="InterPro" id="IPR057746">
    <property type="entry name" value="CpnT-like_N"/>
</dbReference>
<dbReference type="Pfam" id="PF18431">
    <property type="entry name" value="RNAse_A_bac"/>
    <property type="match status" value="1"/>
</dbReference>
<dbReference type="EMBL" id="BAAAJE010000006">
    <property type="protein sequence ID" value="GAA1140080.1"/>
    <property type="molecule type" value="Genomic_DNA"/>
</dbReference>
<evidence type="ECO:0000313" key="4">
    <source>
        <dbReference type="Proteomes" id="UP001499979"/>
    </source>
</evidence>
<reference evidence="3 4" key="1">
    <citation type="journal article" date="2019" name="Int. J. Syst. Evol. Microbiol.">
        <title>The Global Catalogue of Microorganisms (GCM) 10K type strain sequencing project: providing services to taxonomists for standard genome sequencing and annotation.</title>
        <authorList>
            <consortium name="The Broad Institute Genomics Platform"/>
            <consortium name="The Broad Institute Genome Sequencing Center for Infectious Disease"/>
            <person name="Wu L."/>
            <person name="Ma J."/>
        </authorList>
    </citation>
    <scope>NUCLEOTIDE SEQUENCE [LARGE SCALE GENOMIC DNA]</scope>
    <source>
        <strain evidence="3 4">JCM 11813</strain>
    </source>
</reference>
<dbReference type="InterPro" id="IPR041436">
    <property type="entry name" value="RNAse_A_bac"/>
</dbReference>
<sequence>MRLAVEGTGYQSAVAAYVTGNLLAADTCRSLSSTLGGCAGMAGDDSIAADFAASYDEAAAESLAALGELTFAFASLGHLTEASLRNLAWADTVSGPPTVADRAVGVRPAPPPSVLGADSSSLPGWANIVLDLLEGVFWPDADTGRLRAAGSAWRAAATSVGLLAAHCSTATSALSDEVSPDTPLAIAVTGELRSRAAALADQLVAVGAACETYADQVDAKRAEMLDLLHELAWELGIGAAVSGALTFLSGGAAAGVAGSAGAARLAAASEEAGGILASLSALTRSTATSLRPVVAGVRDTRAYLSRLSAARRMEMTERGSLRFGRDGVGDLLRLHDGAGGHIWERHVGLTRSQLQQRLVDNPSLELVSTFRTPAGAERAIRELLARNRSQLAEWLAGQRRTITIEARLPSVVGDTLDRAGRMSEVSGIRAFIIRDPALPDGYRIHTCYPQP</sequence>
<keyword evidence="4" id="KW-1185">Reference proteome</keyword>
<name>A0ABN1UE24_9ACTN</name>
<dbReference type="Proteomes" id="UP001499979">
    <property type="component" value="Unassembled WGS sequence"/>
</dbReference>